<evidence type="ECO:0000256" key="1">
    <source>
        <dbReference type="SAM" id="MobiDB-lite"/>
    </source>
</evidence>
<protein>
    <submittedName>
        <fullName evidence="2">Uncharacterized protein</fullName>
    </submittedName>
</protein>
<reference evidence="2 3" key="2">
    <citation type="journal article" date="2021" name="Curr. Genet.">
        <title>Genetic response to nitrogen starvation in the aggressive Eucalyptus foliar pathogen Teratosphaeria destructans.</title>
        <authorList>
            <person name="Havenga M."/>
            <person name="Wingfield B.D."/>
            <person name="Wingfield M.J."/>
            <person name="Dreyer L.L."/>
            <person name="Roets F."/>
            <person name="Aylward J."/>
        </authorList>
    </citation>
    <scope>NUCLEOTIDE SEQUENCE [LARGE SCALE GENOMIC DNA]</scope>
    <source>
        <strain evidence="2">CMW44962</strain>
    </source>
</reference>
<keyword evidence="3" id="KW-1185">Reference proteome</keyword>
<reference evidence="2 3" key="1">
    <citation type="journal article" date="2018" name="IMA Fungus">
        <title>IMA Genome-F 10: Nine draft genome sequences of Claviceps purpurea s.lat., including C. arundinis, C. humidiphila, and C. cf. spartinae, pseudomolecules for the pitch canker pathogen Fusarium circinatum, draft genome of Davidsoniella eucalypti, Grosmannia galeiformis, Quambalaria eucalypti, and Teratosphaeria destructans.</title>
        <authorList>
            <person name="Wingfield B.D."/>
            <person name="Liu M."/>
            <person name="Nguyen H.D."/>
            <person name="Lane F.A."/>
            <person name="Morgan S.W."/>
            <person name="De Vos L."/>
            <person name="Wilken P.M."/>
            <person name="Duong T.A."/>
            <person name="Aylward J."/>
            <person name="Coetzee M.P."/>
            <person name="Dadej K."/>
            <person name="De Beer Z.W."/>
            <person name="Findlay W."/>
            <person name="Havenga M."/>
            <person name="Kolarik M."/>
            <person name="Menzies J.G."/>
            <person name="Naidoo K."/>
            <person name="Pochopski O."/>
            <person name="Shoukouhi P."/>
            <person name="Santana Q.C."/>
            <person name="Seifert K.A."/>
            <person name="Soal N."/>
            <person name="Steenkamp E.T."/>
            <person name="Tatham C.T."/>
            <person name="van der Nest M.A."/>
            <person name="Wingfield M.J."/>
        </authorList>
    </citation>
    <scope>NUCLEOTIDE SEQUENCE [LARGE SCALE GENOMIC DNA]</scope>
    <source>
        <strain evidence="2">CMW44962</strain>
    </source>
</reference>
<evidence type="ECO:0000313" key="2">
    <source>
        <dbReference type="EMBL" id="KAH9826109.1"/>
    </source>
</evidence>
<feature type="compositionally biased region" description="Pro residues" evidence="1">
    <location>
        <begin position="294"/>
        <end position="310"/>
    </location>
</feature>
<dbReference type="OrthoDB" id="10392610at2759"/>
<organism evidence="2 3">
    <name type="scientific">Teratosphaeria destructans</name>
    <dbReference type="NCBI Taxonomy" id="418781"/>
    <lineage>
        <taxon>Eukaryota</taxon>
        <taxon>Fungi</taxon>
        <taxon>Dikarya</taxon>
        <taxon>Ascomycota</taxon>
        <taxon>Pezizomycotina</taxon>
        <taxon>Dothideomycetes</taxon>
        <taxon>Dothideomycetidae</taxon>
        <taxon>Mycosphaerellales</taxon>
        <taxon>Teratosphaeriaceae</taxon>
        <taxon>Teratosphaeria</taxon>
    </lineage>
</organism>
<feature type="compositionally biased region" description="Basic residues" evidence="1">
    <location>
        <begin position="256"/>
        <end position="269"/>
    </location>
</feature>
<accession>A0A9W7SPB1</accession>
<dbReference type="EMBL" id="RIBY02002034">
    <property type="protein sequence ID" value="KAH9826109.1"/>
    <property type="molecule type" value="Genomic_DNA"/>
</dbReference>
<evidence type="ECO:0000313" key="3">
    <source>
        <dbReference type="Proteomes" id="UP001138500"/>
    </source>
</evidence>
<gene>
    <name evidence="2" type="ORF">Tdes44962_MAKER03762</name>
</gene>
<feature type="region of interest" description="Disordered" evidence="1">
    <location>
        <begin position="254"/>
        <end position="311"/>
    </location>
</feature>
<proteinExistence type="predicted"/>
<comment type="caution">
    <text evidence="2">The sequence shown here is derived from an EMBL/GenBank/DDBJ whole genome shotgun (WGS) entry which is preliminary data.</text>
</comment>
<dbReference type="AlphaFoldDB" id="A0A9W7SPB1"/>
<sequence length="339" mass="37885">MAAVVRRTPRLRPLRRNSSPNLRLQNISARIRAQINAATSLNFPNISLTLLAQLLPGLVRVMTTYNYNLSTAVNELVNSHAGTEDSSGVPYLTDADVFLAYETCLHAINAAGRSENLLRNGPRGLNAHLENTLAIDQSHLRPRRAHLSGTLRSFRALAEVSRQTSSRSLGSLLYDFFQHYQRHLWTIHDPGNLAWWVYVLCRLPISDHDIEGVVETAVRECPDIIDVLEDSADAPEVEEVYRLVVEVEGALERRGGMRRPQGRRPRLGRRSSTTNDIWGDGGWQRMRGRRRSWTPPPRSFTAPPAPPPPMDAVLALQARKVVEGARKLGRMVGDGSDTD</sequence>
<dbReference type="Proteomes" id="UP001138500">
    <property type="component" value="Unassembled WGS sequence"/>
</dbReference>
<name>A0A9W7SPB1_9PEZI</name>